<protein>
    <submittedName>
        <fullName evidence="2">Class I SAM-dependent methyltransferase</fullName>
        <ecNumber evidence="2">2.1.1.-</ecNumber>
    </submittedName>
</protein>
<keyword evidence="2" id="KW-0808">Transferase</keyword>
<evidence type="ECO:0000259" key="1">
    <source>
        <dbReference type="Pfam" id="PF08241"/>
    </source>
</evidence>
<dbReference type="CDD" id="cd02440">
    <property type="entry name" value="AdoMet_MTases"/>
    <property type="match status" value="1"/>
</dbReference>
<dbReference type="Gene3D" id="3.40.50.150">
    <property type="entry name" value="Vaccinia Virus protein VP39"/>
    <property type="match status" value="1"/>
</dbReference>
<accession>A0ABD5QZK8</accession>
<comment type="caution">
    <text evidence="2">The sequence shown here is derived from an EMBL/GenBank/DDBJ whole genome shotgun (WGS) entry which is preliminary data.</text>
</comment>
<organism evidence="2 3">
    <name type="scientific">Halorubrum rubrum</name>
    <dbReference type="NCBI Taxonomy" id="1126240"/>
    <lineage>
        <taxon>Archaea</taxon>
        <taxon>Methanobacteriati</taxon>
        <taxon>Methanobacteriota</taxon>
        <taxon>Stenosarchaea group</taxon>
        <taxon>Halobacteria</taxon>
        <taxon>Halobacteriales</taxon>
        <taxon>Haloferacaceae</taxon>
        <taxon>Halorubrum</taxon>
    </lineage>
</organism>
<evidence type="ECO:0000313" key="2">
    <source>
        <dbReference type="EMBL" id="MFC5278095.1"/>
    </source>
</evidence>
<sequence length="201" mass="22058">MTDVQSFIRFCETEFGTTIMDREAAYVKQHVTGDDRILNVGCGIGSLEERFPEYDILGLDRSEEMVQAARDRVAVPIVLGDATALPIATASVDTVVFVSTLEFIPDVDSALSEATRVLASEGTLVTLVLNTRSEYVQSNLQREGSYFQRMIHRDSETLTETILEHVDGEQEFFLGISDREVFESSDPTTAAISAIVGTPPG</sequence>
<dbReference type="Proteomes" id="UP001596118">
    <property type="component" value="Unassembled WGS sequence"/>
</dbReference>
<dbReference type="PANTHER" id="PTHR43591:SF110">
    <property type="entry name" value="RHODANESE DOMAIN-CONTAINING PROTEIN"/>
    <property type="match status" value="1"/>
</dbReference>
<keyword evidence="3" id="KW-1185">Reference proteome</keyword>
<name>A0ABD5QZK8_9EURY</name>
<feature type="domain" description="Methyltransferase type 11" evidence="1">
    <location>
        <begin position="38"/>
        <end position="125"/>
    </location>
</feature>
<dbReference type="EMBL" id="JBHSKY010000006">
    <property type="protein sequence ID" value="MFC5278095.1"/>
    <property type="molecule type" value="Genomic_DNA"/>
</dbReference>
<dbReference type="GO" id="GO:0032259">
    <property type="term" value="P:methylation"/>
    <property type="evidence" value="ECO:0007669"/>
    <property type="project" value="UniProtKB-KW"/>
</dbReference>
<evidence type="ECO:0000313" key="3">
    <source>
        <dbReference type="Proteomes" id="UP001596118"/>
    </source>
</evidence>
<dbReference type="RefSeq" id="WP_256410310.1">
    <property type="nucleotide sequence ID" value="NZ_JANHDM010000001.1"/>
</dbReference>
<keyword evidence="2" id="KW-0489">Methyltransferase</keyword>
<dbReference type="GO" id="GO:0008168">
    <property type="term" value="F:methyltransferase activity"/>
    <property type="evidence" value="ECO:0007669"/>
    <property type="project" value="UniProtKB-KW"/>
</dbReference>
<dbReference type="InterPro" id="IPR013216">
    <property type="entry name" value="Methyltransf_11"/>
</dbReference>
<dbReference type="SUPFAM" id="SSF53335">
    <property type="entry name" value="S-adenosyl-L-methionine-dependent methyltransferases"/>
    <property type="match status" value="1"/>
</dbReference>
<gene>
    <name evidence="2" type="ORF">ACFPM1_04865</name>
</gene>
<dbReference type="PANTHER" id="PTHR43591">
    <property type="entry name" value="METHYLTRANSFERASE"/>
    <property type="match status" value="1"/>
</dbReference>
<dbReference type="Pfam" id="PF08241">
    <property type="entry name" value="Methyltransf_11"/>
    <property type="match status" value="1"/>
</dbReference>
<proteinExistence type="predicted"/>
<dbReference type="AlphaFoldDB" id="A0ABD5QZK8"/>
<reference evidence="2 3" key="1">
    <citation type="journal article" date="2019" name="Int. J. Syst. Evol. Microbiol.">
        <title>The Global Catalogue of Microorganisms (GCM) 10K type strain sequencing project: providing services to taxonomists for standard genome sequencing and annotation.</title>
        <authorList>
            <consortium name="The Broad Institute Genomics Platform"/>
            <consortium name="The Broad Institute Genome Sequencing Center for Infectious Disease"/>
            <person name="Wu L."/>
            <person name="Ma J."/>
        </authorList>
    </citation>
    <scope>NUCLEOTIDE SEQUENCE [LARGE SCALE GENOMIC DNA]</scope>
    <source>
        <strain evidence="2 3">CGMCC 1.12124</strain>
    </source>
</reference>
<dbReference type="InterPro" id="IPR029063">
    <property type="entry name" value="SAM-dependent_MTases_sf"/>
</dbReference>
<dbReference type="EC" id="2.1.1.-" evidence="2"/>